<dbReference type="EMBL" id="JAYDYW010000002">
    <property type="protein sequence ID" value="MEE1672368.1"/>
    <property type="molecule type" value="Genomic_DNA"/>
</dbReference>
<dbReference type="InterPro" id="IPR004635">
    <property type="entry name" value="Pept_S49_SppA"/>
</dbReference>
<dbReference type="CDD" id="cd07018">
    <property type="entry name" value="S49_SppA_67K_type"/>
    <property type="match status" value="1"/>
</dbReference>
<comment type="subcellular location">
    <subcellularLocation>
        <location evidence="1">Membrane</location>
    </subcellularLocation>
</comment>
<sequence length="608" mass="67421">MFKLIKNIFRFFWRTLNFIRSLLVNLFLLFMVVMVIIALSSVSQEPEAPPSAAALRLVLDGQIVEQRQRVNPMAELSNELLGNTTEKEIDLHNVVKAIDEARIDSNITGLVLELGAMPNTSQTKLAIIGKALERFKDSDKPVIAYSDYYDQHQYYLASYADQLLLNPKGAVLMRGMNSRRLFFKDAIDKLDITTHVFRVGTHKSFVEPYLRNDMSEEAKQDLAHWIDQLWSAYLDTVTNNRQLVAQHLMPEPSALLERLKSVDGDGARYAEKFGLVDQLATRAEAKQILIDTFGENDDGDSYQARHYAEYLHSLPEEATSENKIALIVAQGAIVGGRGQEKVIAADTVLAQLNQALDDEQIKALVMRVDSPGGSAFASELIRDKLQQLQEKGIPVVVSMGSVAASGGYWISSTADQIFASPTTITGSIGIFGMFATLENALAKLGINSDGYATSPLAEISPFQALPEELAEIIQLNVEHGYHDFLSLVSTGRGIEMSDMENIAEGRIWTGQDALNNGLVDQLGDLNDAIEYAAELNQLESYQVTTLSPPLNPRERLIAQFFDSQLNAALAKNIPNWQLISQFAEQAPEIEKFSDPLGQYSFCAVCEQY</sequence>
<dbReference type="InterPro" id="IPR002142">
    <property type="entry name" value="Peptidase_S49"/>
</dbReference>
<evidence type="ECO:0000313" key="10">
    <source>
        <dbReference type="Proteomes" id="UP001310248"/>
    </source>
</evidence>
<keyword evidence="4" id="KW-0378">Hydrolase</keyword>
<feature type="domain" description="Peptidase S49" evidence="8">
    <location>
        <begin position="388"/>
        <end position="538"/>
    </location>
</feature>
<dbReference type="PANTHER" id="PTHR33209:SF1">
    <property type="entry name" value="PEPTIDASE S49 DOMAIN-CONTAINING PROTEIN"/>
    <property type="match status" value="1"/>
</dbReference>
<keyword evidence="7" id="KW-0812">Transmembrane</keyword>
<evidence type="ECO:0000256" key="5">
    <source>
        <dbReference type="ARBA" id="ARBA00022825"/>
    </source>
</evidence>
<evidence type="ECO:0000259" key="8">
    <source>
        <dbReference type="Pfam" id="PF01343"/>
    </source>
</evidence>
<accession>A0ABU7FZ85</accession>
<proteinExistence type="inferred from homology"/>
<feature type="domain" description="Peptidase S49" evidence="8">
    <location>
        <begin position="135"/>
        <end position="286"/>
    </location>
</feature>
<reference evidence="10" key="1">
    <citation type="submission" date="2023-07" db="EMBL/GenBank/DDBJ databases">
        <title>Draft genome sequence of Agarivorans aestuarii strain ZMCS4, a CAZymes producing bacteria isolated from the marine brown algae Clodostephus spongiosus.</title>
        <authorList>
            <person name="Lorente B."/>
            <person name="Cabral C."/>
            <person name="Frias J."/>
            <person name="Faria J."/>
            <person name="Toubarro D."/>
        </authorList>
    </citation>
    <scope>NUCLEOTIDE SEQUENCE [LARGE SCALE GENOMIC DNA]</scope>
    <source>
        <strain evidence="10">ZMCS4</strain>
    </source>
</reference>
<evidence type="ECO:0000256" key="3">
    <source>
        <dbReference type="ARBA" id="ARBA00022670"/>
    </source>
</evidence>
<evidence type="ECO:0000256" key="2">
    <source>
        <dbReference type="ARBA" id="ARBA00008683"/>
    </source>
</evidence>
<dbReference type="SUPFAM" id="SSF52096">
    <property type="entry name" value="ClpP/crotonase"/>
    <property type="match status" value="2"/>
</dbReference>
<dbReference type="InterPro" id="IPR047217">
    <property type="entry name" value="S49_SppA_67K_type_N"/>
</dbReference>
<dbReference type="PANTHER" id="PTHR33209">
    <property type="entry name" value="PROTEASE 4"/>
    <property type="match status" value="1"/>
</dbReference>
<keyword evidence="5" id="KW-0720">Serine protease</keyword>
<dbReference type="NCBIfam" id="TIGR00705">
    <property type="entry name" value="SppA_67K"/>
    <property type="match status" value="1"/>
</dbReference>
<keyword evidence="7" id="KW-1133">Transmembrane helix</keyword>
<evidence type="ECO:0000256" key="4">
    <source>
        <dbReference type="ARBA" id="ARBA00022801"/>
    </source>
</evidence>
<dbReference type="Proteomes" id="UP001310248">
    <property type="component" value="Unassembled WGS sequence"/>
</dbReference>
<evidence type="ECO:0000256" key="7">
    <source>
        <dbReference type="SAM" id="Phobius"/>
    </source>
</evidence>
<gene>
    <name evidence="9" type="primary">sppA</name>
    <name evidence="9" type="ORF">SNR37_001683</name>
</gene>
<evidence type="ECO:0000313" key="9">
    <source>
        <dbReference type="EMBL" id="MEE1672368.1"/>
    </source>
</evidence>
<organism evidence="9 10">
    <name type="scientific">Agarivorans aestuarii</name>
    <dbReference type="NCBI Taxonomy" id="1563703"/>
    <lineage>
        <taxon>Bacteria</taxon>
        <taxon>Pseudomonadati</taxon>
        <taxon>Pseudomonadota</taxon>
        <taxon>Gammaproteobacteria</taxon>
        <taxon>Alteromonadales</taxon>
        <taxon>Alteromonadaceae</taxon>
        <taxon>Agarivorans</taxon>
    </lineage>
</organism>
<dbReference type="Pfam" id="PF01343">
    <property type="entry name" value="Peptidase_S49"/>
    <property type="match status" value="2"/>
</dbReference>
<dbReference type="Gene3D" id="3.90.226.10">
    <property type="entry name" value="2-enoyl-CoA Hydratase, Chain A, domain 1"/>
    <property type="match status" value="3"/>
</dbReference>
<dbReference type="RefSeq" id="WP_329773707.1">
    <property type="nucleotide sequence ID" value="NZ_JAYDYW010000002.1"/>
</dbReference>
<keyword evidence="6 7" id="KW-0472">Membrane</keyword>
<protein>
    <submittedName>
        <fullName evidence="9">Signal peptide peptidase SppA</fullName>
    </submittedName>
</protein>
<comment type="caution">
    <text evidence="9">The sequence shown here is derived from an EMBL/GenBank/DDBJ whole genome shotgun (WGS) entry which is preliminary data.</text>
</comment>
<comment type="similarity">
    <text evidence="2">Belongs to the peptidase S49 family.</text>
</comment>
<evidence type="ECO:0000256" key="1">
    <source>
        <dbReference type="ARBA" id="ARBA00004370"/>
    </source>
</evidence>
<dbReference type="NCBIfam" id="TIGR00706">
    <property type="entry name" value="SppA_dom"/>
    <property type="match status" value="1"/>
</dbReference>
<dbReference type="InterPro" id="IPR004634">
    <property type="entry name" value="Pept_S49_pIV"/>
</dbReference>
<feature type="transmembrane region" description="Helical" evidence="7">
    <location>
        <begin position="21"/>
        <end position="42"/>
    </location>
</feature>
<dbReference type="CDD" id="cd07023">
    <property type="entry name" value="S49_Sppa_N_C"/>
    <property type="match status" value="1"/>
</dbReference>
<keyword evidence="3" id="KW-0645">Protease</keyword>
<dbReference type="InterPro" id="IPR047272">
    <property type="entry name" value="S49_SppA_C"/>
</dbReference>
<dbReference type="InterPro" id="IPR029045">
    <property type="entry name" value="ClpP/crotonase-like_dom_sf"/>
</dbReference>
<dbReference type="PIRSF" id="PIRSF001217">
    <property type="entry name" value="Protease_4_SppA"/>
    <property type="match status" value="1"/>
</dbReference>
<evidence type="ECO:0000256" key="6">
    <source>
        <dbReference type="ARBA" id="ARBA00023136"/>
    </source>
</evidence>
<name>A0ABU7FZ85_9ALTE</name>
<keyword evidence="10" id="KW-1185">Reference proteome</keyword>